<comment type="caution">
    <text evidence="1">The sequence shown here is derived from an EMBL/GenBank/DDBJ whole genome shotgun (WGS) entry which is preliminary data.</text>
</comment>
<protein>
    <submittedName>
        <fullName evidence="1">Uncharacterized protein</fullName>
    </submittedName>
</protein>
<accession>A0ABM9XZM7</accession>
<dbReference type="EMBL" id="AALC02000019">
    <property type="protein sequence ID" value="EEQ06892.1"/>
    <property type="molecule type" value="Genomic_DNA"/>
</dbReference>
<reference evidence="1" key="1">
    <citation type="submission" date="2008-12" db="EMBL/GenBank/DDBJ databases">
        <title>Annotation of the Yersinia bercovieri ATCC 43970 genome.</title>
        <authorList>
            <person name="Read T.D."/>
            <person name="Akmal A."/>
            <person name="Bishop-Lilly K."/>
            <person name="Chen P.E."/>
            <person name="Cook C."/>
            <person name="Kiley M.P."/>
            <person name="Lentz S."/>
            <person name="Mateczun A."/>
            <person name="Nagarajan N."/>
            <person name="Nolan N."/>
            <person name="Osborne B.I."/>
            <person name="Pop M."/>
            <person name="Sozhamannan S."/>
            <person name="Stewart A.C."/>
            <person name="Sulakvelidze A."/>
            <person name="Thomason B."/>
            <person name="Willner K."/>
            <person name="Zwick M.E."/>
        </authorList>
    </citation>
    <scope>NUCLEOTIDE SEQUENCE [LARGE SCALE GENOMIC DNA]</scope>
    <source>
        <strain evidence="1">ATCC 43970</strain>
    </source>
</reference>
<evidence type="ECO:0000313" key="1">
    <source>
        <dbReference type="EMBL" id="EEQ06892.1"/>
    </source>
</evidence>
<gene>
    <name evidence="1" type="ORF">yberc0001_30220</name>
</gene>
<name>A0ABM9XZM7_YERBE</name>
<proteinExistence type="predicted"/>
<dbReference type="Proteomes" id="UP000010319">
    <property type="component" value="Unassembled WGS sequence"/>
</dbReference>
<keyword evidence="2" id="KW-1185">Reference proteome</keyword>
<sequence length="37" mass="4512">MNHGNNVDYHTDYYQKKIAKLKNRVYRHKIIMGIVCF</sequence>
<organism evidence="1 2">
    <name type="scientific">Yersinia bercovieri ATCC 43970</name>
    <dbReference type="NCBI Taxonomy" id="349968"/>
    <lineage>
        <taxon>Bacteria</taxon>
        <taxon>Pseudomonadati</taxon>
        <taxon>Pseudomonadota</taxon>
        <taxon>Gammaproteobacteria</taxon>
        <taxon>Enterobacterales</taxon>
        <taxon>Yersiniaceae</taxon>
        <taxon>Yersinia</taxon>
    </lineage>
</organism>
<evidence type="ECO:0000313" key="2">
    <source>
        <dbReference type="Proteomes" id="UP000010319"/>
    </source>
</evidence>